<dbReference type="EMBL" id="VCAO01000001">
    <property type="protein sequence ID" value="TMM50014.1"/>
    <property type="molecule type" value="Genomic_DNA"/>
</dbReference>
<dbReference type="OrthoDB" id="6853346at2"/>
<keyword evidence="2" id="KW-1185">Reference proteome</keyword>
<evidence type="ECO:0000313" key="2">
    <source>
        <dbReference type="Proteomes" id="UP000309668"/>
    </source>
</evidence>
<comment type="caution">
    <text evidence="1">The sequence shown here is derived from an EMBL/GenBank/DDBJ whole genome shotgun (WGS) entry which is preliminary data.</text>
</comment>
<accession>A0A5S3P945</accession>
<dbReference type="RefSeq" id="WP_138615575.1">
    <property type="nucleotide sequence ID" value="NZ_VCAO01000001.1"/>
</dbReference>
<gene>
    <name evidence="1" type="ORF">FEV51_02100</name>
</gene>
<evidence type="ECO:0000313" key="1">
    <source>
        <dbReference type="EMBL" id="TMM50014.1"/>
    </source>
</evidence>
<dbReference type="SUPFAM" id="SSF52540">
    <property type="entry name" value="P-loop containing nucleoside triphosphate hydrolases"/>
    <property type="match status" value="1"/>
</dbReference>
<organism evidence="1 2">
    <name type="scientific">Qipengyuania marisflavi</name>
    <dbReference type="NCBI Taxonomy" id="2486356"/>
    <lineage>
        <taxon>Bacteria</taxon>
        <taxon>Pseudomonadati</taxon>
        <taxon>Pseudomonadota</taxon>
        <taxon>Alphaproteobacteria</taxon>
        <taxon>Sphingomonadales</taxon>
        <taxon>Erythrobacteraceae</taxon>
        <taxon>Qipengyuania</taxon>
    </lineage>
</organism>
<dbReference type="Gene3D" id="3.40.50.300">
    <property type="entry name" value="P-loop containing nucleotide triphosphate hydrolases"/>
    <property type="match status" value="1"/>
</dbReference>
<dbReference type="InterPro" id="IPR027417">
    <property type="entry name" value="P-loop_NTPase"/>
</dbReference>
<protein>
    <recommendedName>
        <fullName evidence="3">Thymidylate kinase</fullName>
    </recommendedName>
</protein>
<dbReference type="AlphaFoldDB" id="A0A5S3P945"/>
<reference evidence="1 2" key="1">
    <citation type="submission" date="2019-05" db="EMBL/GenBank/DDBJ databases">
        <title>Erythrobacter marisflavi sp. nov., isolated from isolated from water of an estuary environment.</title>
        <authorList>
            <person name="Yoon J.-H."/>
        </authorList>
    </citation>
    <scope>NUCLEOTIDE SEQUENCE [LARGE SCALE GENOMIC DNA]</scope>
    <source>
        <strain evidence="1 2">KEM-5</strain>
    </source>
</reference>
<proteinExistence type="predicted"/>
<name>A0A5S3P945_9SPHN</name>
<evidence type="ECO:0008006" key="3">
    <source>
        <dbReference type="Google" id="ProtNLM"/>
    </source>
</evidence>
<dbReference type="Proteomes" id="UP000309668">
    <property type="component" value="Unassembled WGS sequence"/>
</dbReference>
<sequence length="222" mass="23955">MIAVVGSDGSGKSTLSADILQHIRKTRPAEAGYLGLGSGEQGRAIGRWPMIGPRLHAYLDSVADRLRDPQQTIPGILPALYALRKSRKRHAQFDTLLEQRRAGIAIVTDRYPQSEVPGLHDGPIMAGIAATPRIAALQAEERALYAEMAQSQPTLVIRLNVDVDTAMARKPDHVRSLIARKVETVRQLTFADAPIVDLDATVPYEEELAAALAAVDAALAVV</sequence>